<feature type="transmembrane region" description="Helical" evidence="1">
    <location>
        <begin position="98"/>
        <end position="119"/>
    </location>
</feature>
<dbReference type="AlphaFoldDB" id="A0A212QJS6"/>
<dbReference type="EMBL" id="FYDG01000001">
    <property type="protein sequence ID" value="SNB59606.1"/>
    <property type="molecule type" value="Genomic_DNA"/>
</dbReference>
<keyword evidence="1" id="KW-0812">Transmembrane</keyword>
<gene>
    <name evidence="2" type="ORF">SAMN06265338_101640</name>
</gene>
<reference evidence="3" key="1">
    <citation type="submission" date="2017-06" db="EMBL/GenBank/DDBJ databases">
        <authorList>
            <person name="Varghese N."/>
            <person name="Submissions S."/>
        </authorList>
    </citation>
    <scope>NUCLEOTIDE SEQUENCE [LARGE SCALE GENOMIC DNA]</scope>
    <source>
        <strain evidence="3">DSM 137</strain>
    </source>
</reference>
<feature type="transmembrane region" description="Helical" evidence="1">
    <location>
        <begin position="36"/>
        <end position="59"/>
    </location>
</feature>
<evidence type="ECO:0000313" key="3">
    <source>
        <dbReference type="Proteomes" id="UP000198418"/>
    </source>
</evidence>
<keyword evidence="1" id="KW-0472">Membrane</keyword>
<evidence type="ECO:0000256" key="1">
    <source>
        <dbReference type="SAM" id="Phobius"/>
    </source>
</evidence>
<dbReference type="RefSeq" id="WP_104469628.1">
    <property type="nucleotide sequence ID" value="NZ_FYDG01000001.1"/>
</dbReference>
<protein>
    <submittedName>
        <fullName evidence="2">Uncharacterized protein</fullName>
    </submittedName>
</protein>
<feature type="transmembrane region" description="Helical" evidence="1">
    <location>
        <begin position="71"/>
        <end position="92"/>
    </location>
</feature>
<evidence type="ECO:0000313" key="2">
    <source>
        <dbReference type="EMBL" id="SNB59606.1"/>
    </source>
</evidence>
<dbReference type="Proteomes" id="UP000198418">
    <property type="component" value="Unassembled WGS sequence"/>
</dbReference>
<sequence length="140" mass="14438">MSRKISLVLLAALAVAFGLAFVIAPTKFGELIGLDLGRAGAIAAQLMGAATLAWGLILFAARRFDEEARRAILFATGLGDAVAAAVAAVAALSGLMNLLGFGVATICLLAAMGCMAALAHRPEESRSAPDELELQLHNYE</sequence>
<proteinExistence type="predicted"/>
<keyword evidence="3" id="KW-1185">Reference proteome</keyword>
<accession>A0A212QJS6</accession>
<name>A0A212QJS6_RHOAC</name>
<organism evidence="2 3">
    <name type="scientific">Rhodoblastus acidophilus</name>
    <name type="common">Rhodopseudomonas acidophila</name>
    <dbReference type="NCBI Taxonomy" id="1074"/>
    <lineage>
        <taxon>Bacteria</taxon>
        <taxon>Pseudomonadati</taxon>
        <taxon>Pseudomonadota</taxon>
        <taxon>Alphaproteobacteria</taxon>
        <taxon>Hyphomicrobiales</taxon>
        <taxon>Rhodoblastaceae</taxon>
        <taxon>Rhodoblastus</taxon>
    </lineage>
</organism>
<keyword evidence="1" id="KW-1133">Transmembrane helix</keyword>